<dbReference type="AlphaFoldDB" id="A0AAV3S1G8"/>
<name>A0AAV3S1G8_LITER</name>
<gene>
    <name evidence="2" type="ORF">LIER_34481</name>
</gene>
<feature type="transmembrane region" description="Helical" evidence="1">
    <location>
        <begin position="45"/>
        <end position="62"/>
    </location>
</feature>
<reference evidence="2 3" key="1">
    <citation type="submission" date="2024-01" db="EMBL/GenBank/DDBJ databases">
        <title>The complete chloroplast genome sequence of Lithospermum erythrorhizon: insights into the phylogenetic relationship among Boraginaceae species and the maternal lineages of purple gromwells.</title>
        <authorList>
            <person name="Okada T."/>
            <person name="Watanabe K."/>
        </authorList>
    </citation>
    <scope>NUCLEOTIDE SEQUENCE [LARGE SCALE GENOMIC DNA]</scope>
</reference>
<organism evidence="2 3">
    <name type="scientific">Lithospermum erythrorhizon</name>
    <name type="common">Purple gromwell</name>
    <name type="synonym">Lithospermum officinale var. erythrorhizon</name>
    <dbReference type="NCBI Taxonomy" id="34254"/>
    <lineage>
        <taxon>Eukaryota</taxon>
        <taxon>Viridiplantae</taxon>
        <taxon>Streptophyta</taxon>
        <taxon>Embryophyta</taxon>
        <taxon>Tracheophyta</taxon>
        <taxon>Spermatophyta</taxon>
        <taxon>Magnoliopsida</taxon>
        <taxon>eudicotyledons</taxon>
        <taxon>Gunneridae</taxon>
        <taxon>Pentapetalae</taxon>
        <taxon>asterids</taxon>
        <taxon>lamiids</taxon>
        <taxon>Boraginales</taxon>
        <taxon>Boraginaceae</taxon>
        <taxon>Boraginoideae</taxon>
        <taxon>Lithospermeae</taxon>
        <taxon>Lithospermum</taxon>
    </lineage>
</organism>
<feature type="transmembrane region" description="Helical" evidence="1">
    <location>
        <begin position="82"/>
        <end position="101"/>
    </location>
</feature>
<evidence type="ECO:0000313" key="3">
    <source>
        <dbReference type="Proteomes" id="UP001454036"/>
    </source>
</evidence>
<keyword evidence="3" id="KW-1185">Reference proteome</keyword>
<comment type="caution">
    <text evidence="2">The sequence shown here is derived from an EMBL/GenBank/DDBJ whole genome shotgun (WGS) entry which is preliminary data.</text>
</comment>
<keyword evidence="1" id="KW-0812">Transmembrane</keyword>
<keyword evidence="1" id="KW-0472">Membrane</keyword>
<accession>A0AAV3S1G8</accession>
<protein>
    <submittedName>
        <fullName evidence="2">Uncharacterized protein</fullName>
    </submittedName>
</protein>
<sequence length="124" mass="14006">MIFHDLEITAYMVAKKKRGIQMASKCQCCIAEDSVDHIFALSTRAISVWSFFAGILGINLGYDVTFSSLLLKWFTSAKGLKHSRMVCHILWFIIYGGIVVMQRGVEKRVKSTIMVMMGFSMLSL</sequence>
<keyword evidence="1" id="KW-1133">Transmembrane helix</keyword>
<dbReference type="Proteomes" id="UP001454036">
    <property type="component" value="Unassembled WGS sequence"/>
</dbReference>
<evidence type="ECO:0000313" key="2">
    <source>
        <dbReference type="EMBL" id="GAA0187193.1"/>
    </source>
</evidence>
<proteinExistence type="predicted"/>
<evidence type="ECO:0000256" key="1">
    <source>
        <dbReference type="SAM" id="Phobius"/>
    </source>
</evidence>
<dbReference type="EMBL" id="BAABME010014461">
    <property type="protein sequence ID" value="GAA0187193.1"/>
    <property type="molecule type" value="Genomic_DNA"/>
</dbReference>